<sequence>MSSNAADAFVIRALFQSIYAGNFCEVATSALFIYNTFVTFDREVKYFWTAKWTGASLLYFANKWISMAVYVLGMAALASLPSDKFLPWAVIVVSRVPLIVAETLLIYITWTRLDGRNVFGALGGISQSKRLSLSDILFNNGIIYFVVLFILNLLHLVLSATATVSGNGFQSFVTVFTGPITAILVSHFLLELQEASQVVIRVDHDDPLHSWRDPSSTPGFVASLGAYLDPDLLAPRDEDSE</sequence>
<keyword evidence="1" id="KW-0472">Membrane</keyword>
<evidence type="ECO:0000313" key="4">
    <source>
        <dbReference type="Proteomes" id="UP000313359"/>
    </source>
</evidence>
<gene>
    <name evidence="3" type="ORF">L227DRAFT_654431</name>
</gene>
<dbReference type="AlphaFoldDB" id="A0A5C2S758"/>
<keyword evidence="1" id="KW-0812">Transmembrane</keyword>
<feature type="transmembrane region" description="Helical" evidence="1">
    <location>
        <begin position="85"/>
        <end position="108"/>
    </location>
</feature>
<feature type="domain" description="DUF6533" evidence="2">
    <location>
        <begin position="24"/>
        <end position="67"/>
    </location>
</feature>
<feature type="transmembrane region" description="Helical" evidence="1">
    <location>
        <begin position="169"/>
        <end position="190"/>
    </location>
</feature>
<keyword evidence="4" id="KW-1185">Reference proteome</keyword>
<dbReference type="Pfam" id="PF20151">
    <property type="entry name" value="DUF6533"/>
    <property type="match status" value="1"/>
</dbReference>
<name>A0A5C2S758_9APHY</name>
<dbReference type="Proteomes" id="UP000313359">
    <property type="component" value="Unassembled WGS sequence"/>
</dbReference>
<keyword evidence="1" id="KW-1133">Transmembrane helix</keyword>
<evidence type="ECO:0000313" key="3">
    <source>
        <dbReference type="EMBL" id="RPD59057.1"/>
    </source>
</evidence>
<protein>
    <recommendedName>
        <fullName evidence="2">DUF6533 domain-containing protein</fullName>
    </recommendedName>
</protein>
<feature type="transmembrane region" description="Helical" evidence="1">
    <location>
        <begin position="18"/>
        <end position="37"/>
    </location>
</feature>
<dbReference type="OrthoDB" id="2753188at2759"/>
<accession>A0A5C2S758</accession>
<feature type="transmembrane region" description="Helical" evidence="1">
    <location>
        <begin position="57"/>
        <end position="79"/>
    </location>
</feature>
<feature type="transmembrane region" description="Helical" evidence="1">
    <location>
        <begin position="136"/>
        <end position="157"/>
    </location>
</feature>
<evidence type="ECO:0000259" key="2">
    <source>
        <dbReference type="Pfam" id="PF20151"/>
    </source>
</evidence>
<dbReference type="InterPro" id="IPR045340">
    <property type="entry name" value="DUF6533"/>
</dbReference>
<proteinExistence type="predicted"/>
<reference evidence="3" key="1">
    <citation type="journal article" date="2018" name="Genome Biol. Evol.">
        <title>Genomics and development of Lentinus tigrinus, a white-rot wood-decaying mushroom with dimorphic fruiting bodies.</title>
        <authorList>
            <person name="Wu B."/>
            <person name="Xu Z."/>
            <person name="Knudson A."/>
            <person name="Carlson A."/>
            <person name="Chen N."/>
            <person name="Kovaka S."/>
            <person name="LaButti K."/>
            <person name="Lipzen A."/>
            <person name="Pennachio C."/>
            <person name="Riley R."/>
            <person name="Schakwitz W."/>
            <person name="Umezawa K."/>
            <person name="Ohm R.A."/>
            <person name="Grigoriev I.V."/>
            <person name="Nagy L.G."/>
            <person name="Gibbons J."/>
            <person name="Hibbett D."/>
        </authorList>
    </citation>
    <scope>NUCLEOTIDE SEQUENCE [LARGE SCALE GENOMIC DNA]</scope>
    <source>
        <strain evidence="3">ALCF2SS1-6</strain>
    </source>
</reference>
<evidence type="ECO:0000256" key="1">
    <source>
        <dbReference type="SAM" id="Phobius"/>
    </source>
</evidence>
<organism evidence="3 4">
    <name type="scientific">Lentinus tigrinus ALCF2SS1-6</name>
    <dbReference type="NCBI Taxonomy" id="1328759"/>
    <lineage>
        <taxon>Eukaryota</taxon>
        <taxon>Fungi</taxon>
        <taxon>Dikarya</taxon>
        <taxon>Basidiomycota</taxon>
        <taxon>Agaricomycotina</taxon>
        <taxon>Agaricomycetes</taxon>
        <taxon>Polyporales</taxon>
        <taxon>Polyporaceae</taxon>
        <taxon>Lentinus</taxon>
    </lineage>
</organism>
<dbReference type="EMBL" id="ML122272">
    <property type="protein sequence ID" value="RPD59057.1"/>
    <property type="molecule type" value="Genomic_DNA"/>
</dbReference>